<sequence>VQLGEALFDSGECVGECLQAAGAMERDFAEYGYDFGTPARDFHIMDYSDGRYLVRHTKHDLRADPADTSIIQNHLQRLIDATVQGFREDNDPSYA</sequence>
<accession>A0A2T2YR22</accession>
<gene>
    <name evidence="1" type="ORF">C8259_32145</name>
</gene>
<dbReference type="AlphaFoldDB" id="A0A2T2YR22"/>
<protein>
    <submittedName>
        <fullName evidence="1">Uncharacterized protein</fullName>
    </submittedName>
</protein>
<evidence type="ECO:0000313" key="1">
    <source>
        <dbReference type="EMBL" id="PSR57926.1"/>
    </source>
</evidence>
<dbReference type="EMBL" id="PYHS01000029">
    <property type="protein sequence ID" value="PSR57926.1"/>
    <property type="molecule type" value="Genomic_DNA"/>
</dbReference>
<name>A0A2T2YR22_9NOCA</name>
<comment type="caution">
    <text evidence="1">The sequence shown here is derived from an EMBL/GenBank/DDBJ whole genome shotgun (WGS) entry which is preliminary data.</text>
</comment>
<feature type="non-terminal residue" evidence="1">
    <location>
        <position position="1"/>
    </location>
</feature>
<proteinExistence type="predicted"/>
<evidence type="ECO:0000313" key="2">
    <source>
        <dbReference type="Proteomes" id="UP000241647"/>
    </source>
</evidence>
<dbReference type="Proteomes" id="UP000241647">
    <property type="component" value="Unassembled WGS sequence"/>
</dbReference>
<reference evidence="1 2" key="1">
    <citation type="submission" date="2018-02" db="EMBL/GenBank/DDBJ databases">
        <title>8 Nocardia nova and 1 Nocardia cyriacigeorgica strain used for evolution to TMP-SMX.</title>
        <authorList>
            <person name="Mehta H."/>
            <person name="Weng J."/>
            <person name="Shamoo Y."/>
        </authorList>
    </citation>
    <scope>NUCLEOTIDE SEQUENCE [LARGE SCALE GENOMIC DNA]</scope>
    <source>
        <strain evidence="1 2">ATCC 33727</strain>
    </source>
</reference>
<organism evidence="1 2">
    <name type="scientific">Nocardia nova</name>
    <dbReference type="NCBI Taxonomy" id="37330"/>
    <lineage>
        <taxon>Bacteria</taxon>
        <taxon>Bacillati</taxon>
        <taxon>Actinomycetota</taxon>
        <taxon>Actinomycetes</taxon>
        <taxon>Mycobacteriales</taxon>
        <taxon>Nocardiaceae</taxon>
        <taxon>Nocardia</taxon>
    </lineage>
</organism>